<evidence type="ECO:0000313" key="3">
    <source>
        <dbReference type="Proteomes" id="UP000002640"/>
    </source>
</evidence>
<dbReference type="InParanoid" id="G5AES1"/>
<evidence type="ECO:0000256" key="1">
    <source>
        <dbReference type="SAM" id="MobiDB-lite"/>
    </source>
</evidence>
<gene>
    <name evidence="2" type="ORF">PHYSODRAFT_341914</name>
</gene>
<dbReference type="KEGG" id="psoj:PHYSODRAFT_341914"/>
<dbReference type="Proteomes" id="UP000002640">
    <property type="component" value="Unassembled WGS sequence"/>
</dbReference>
<reference evidence="2 3" key="1">
    <citation type="journal article" date="2006" name="Science">
        <title>Phytophthora genome sequences uncover evolutionary origins and mechanisms of pathogenesis.</title>
        <authorList>
            <person name="Tyler B.M."/>
            <person name="Tripathy S."/>
            <person name="Zhang X."/>
            <person name="Dehal P."/>
            <person name="Jiang R.H."/>
            <person name="Aerts A."/>
            <person name="Arredondo F.D."/>
            <person name="Baxter L."/>
            <person name="Bensasson D."/>
            <person name="Beynon J.L."/>
            <person name="Chapman J."/>
            <person name="Damasceno C.M."/>
            <person name="Dorrance A.E."/>
            <person name="Dou D."/>
            <person name="Dickerman A.W."/>
            <person name="Dubchak I.L."/>
            <person name="Garbelotto M."/>
            <person name="Gijzen M."/>
            <person name="Gordon S.G."/>
            <person name="Govers F."/>
            <person name="Grunwald N.J."/>
            <person name="Huang W."/>
            <person name="Ivors K.L."/>
            <person name="Jones R.W."/>
            <person name="Kamoun S."/>
            <person name="Krampis K."/>
            <person name="Lamour K.H."/>
            <person name="Lee M.K."/>
            <person name="McDonald W.H."/>
            <person name="Medina M."/>
            <person name="Meijer H.J."/>
            <person name="Nordberg E.K."/>
            <person name="Maclean D.J."/>
            <person name="Ospina-Giraldo M.D."/>
            <person name="Morris P.F."/>
            <person name="Phuntumart V."/>
            <person name="Putnam N.H."/>
            <person name="Rash S."/>
            <person name="Rose J.K."/>
            <person name="Sakihama Y."/>
            <person name="Salamov A.A."/>
            <person name="Savidor A."/>
            <person name="Scheuring C.F."/>
            <person name="Smith B.M."/>
            <person name="Sobral B.W."/>
            <person name="Terry A."/>
            <person name="Torto-Alalibo T.A."/>
            <person name="Win J."/>
            <person name="Xu Z."/>
            <person name="Zhang H."/>
            <person name="Grigoriev I.V."/>
            <person name="Rokhsar D.S."/>
            <person name="Boore J.L."/>
        </authorList>
    </citation>
    <scope>NUCLEOTIDE SEQUENCE [LARGE SCALE GENOMIC DNA]</scope>
    <source>
        <strain evidence="2 3">P6497</strain>
    </source>
</reference>
<accession>G5AES1</accession>
<dbReference type="EMBL" id="JH159165">
    <property type="protein sequence ID" value="EGZ05711.1"/>
    <property type="molecule type" value="Genomic_DNA"/>
</dbReference>
<feature type="region of interest" description="Disordered" evidence="1">
    <location>
        <begin position="166"/>
        <end position="188"/>
    </location>
</feature>
<keyword evidence="3" id="KW-1185">Reference proteome</keyword>
<name>G5AES1_PHYSP</name>
<sequence length="291" mass="32893">MSQKADKYALRFNWTMKMASESAQLEVTPIALLVDWFLIHYLDFFQPSNTAEVLEGFRKKLVARQVRGCTIDDIDAQVKRLITDQPNERGLSRMEILVKWFEANYSAYIGSTNATKAMISTLTATDHSSLCLRVLSDRLDRILLGAQARRDDRIELKAEPMDVASQHNLPNTHHDSAMEESKDDDMEEGIQRHAHEGETESSTEARVKIEWPGTPTIQLVALGRKVLLDRGVPIEEVDVLHPGRLVSRMLRYPFSPAEIQLRTKPGWKRQGLRTMGVQASAIDACLPMPSP</sequence>
<protein>
    <submittedName>
        <fullName evidence="2">Uncharacterized protein</fullName>
    </submittedName>
</protein>
<dbReference type="RefSeq" id="XP_009538572.1">
    <property type="nucleotide sequence ID" value="XM_009540277.1"/>
</dbReference>
<proteinExistence type="predicted"/>
<dbReference type="GeneID" id="20648180"/>
<evidence type="ECO:0000313" key="2">
    <source>
        <dbReference type="EMBL" id="EGZ05711.1"/>
    </source>
</evidence>
<organism evidence="2 3">
    <name type="scientific">Phytophthora sojae (strain P6497)</name>
    <name type="common">Soybean stem and root rot agent</name>
    <name type="synonym">Phytophthora megasperma f. sp. glycines</name>
    <dbReference type="NCBI Taxonomy" id="1094619"/>
    <lineage>
        <taxon>Eukaryota</taxon>
        <taxon>Sar</taxon>
        <taxon>Stramenopiles</taxon>
        <taxon>Oomycota</taxon>
        <taxon>Peronosporomycetes</taxon>
        <taxon>Peronosporales</taxon>
        <taxon>Peronosporaceae</taxon>
        <taxon>Phytophthora</taxon>
    </lineage>
</organism>
<dbReference type="AlphaFoldDB" id="G5AES1"/>
<dbReference type="SMR" id="G5AES1"/>